<dbReference type="Gene3D" id="3.40.1620.10">
    <property type="entry name" value="YefM-like domain"/>
    <property type="match status" value="1"/>
</dbReference>
<evidence type="ECO:0000256" key="2">
    <source>
        <dbReference type="RuleBase" id="RU362080"/>
    </source>
</evidence>
<gene>
    <name evidence="3" type="ORF">HGD76_09560</name>
</gene>
<reference evidence="3 4" key="2">
    <citation type="submission" date="2020-04" db="EMBL/GenBank/DDBJ databases">
        <authorList>
            <person name="Fomenkov A."/>
            <person name="Anton B.P."/>
            <person name="Roberts R.J."/>
        </authorList>
    </citation>
    <scope>NUCLEOTIDE SEQUENCE [LARGE SCALE GENOMIC DNA]</scope>
    <source>
        <strain evidence="3 4">CCAP 1403/13f</strain>
    </source>
</reference>
<dbReference type="SUPFAM" id="SSF143120">
    <property type="entry name" value="YefM-like"/>
    <property type="match status" value="1"/>
</dbReference>
<dbReference type="InterPro" id="IPR006442">
    <property type="entry name" value="Antitoxin_Phd/YefM"/>
</dbReference>
<dbReference type="NCBIfam" id="TIGR01552">
    <property type="entry name" value="phd_fam"/>
    <property type="match status" value="1"/>
</dbReference>
<protein>
    <recommendedName>
        <fullName evidence="2">Antitoxin</fullName>
    </recommendedName>
</protein>
<organism evidence="3 4">
    <name type="scientific">Dolichospermum flos-aquae CCAP 1403/13F</name>
    <dbReference type="NCBI Taxonomy" id="315271"/>
    <lineage>
        <taxon>Bacteria</taxon>
        <taxon>Bacillati</taxon>
        <taxon>Cyanobacteriota</taxon>
        <taxon>Cyanophyceae</taxon>
        <taxon>Nostocales</taxon>
        <taxon>Aphanizomenonaceae</taxon>
        <taxon>Dolichospermum</taxon>
    </lineage>
</organism>
<evidence type="ECO:0000313" key="4">
    <source>
        <dbReference type="Proteomes" id="UP000502433"/>
    </source>
</evidence>
<reference evidence="3 4" key="1">
    <citation type="submission" date="2020-04" db="EMBL/GenBank/DDBJ databases">
        <title>Genome-Wide Identification of 5-Methylcytosine Sites in Bacterial Genomes By High-Throughput Sequencing of MspJI Restriction Fragments.</title>
        <authorList>
            <person name="Wu V."/>
        </authorList>
    </citation>
    <scope>NUCLEOTIDE SEQUENCE [LARGE SCALE GENOMIC DNA]</scope>
    <source>
        <strain evidence="3 4">CCAP 1403/13f</strain>
    </source>
</reference>
<dbReference type="Proteomes" id="UP000502433">
    <property type="component" value="Chromosome"/>
</dbReference>
<accession>A0A6H2C093</accession>
<comment type="similarity">
    <text evidence="1 2">Belongs to the phD/YefM antitoxin family.</text>
</comment>
<dbReference type="PANTHER" id="PTHR33713:SF10">
    <property type="entry name" value="ANTITOXIN YAFN"/>
    <property type="match status" value="1"/>
</dbReference>
<dbReference type="InterPro" id="IPR036165">
    <property type="entry name" value="YefM-like_sf"/>
</dbReference>
<dbReference type="AlphaFoldDB" id="A0A6H2C093"/>
<evidence type="ECO:0000256" key="1">
    <source>
        <dbReference type="ARBA" id="ARBA00009981"/>
    </source>
</evidence>
<dbReference type="KEGG" id="dfs:HGD76_09560"/>
<dbReference type="Pfam" id="PF02604">
    <property type="entry name" value="PhdYeFM_antitox"/>
    <property type="match status" value="1"/>
</dbReference>
<dbReference type="PANTHER" id="PTHR33713">
    <property type="entry name" value="ANTITOXIN YAFN-RELATED"/>
    <property type="match status" value="1"/>
</dbReference>
<sequence length="95" mass="10675">MLDAREIYPLSDFQRNARQFIEQIQSSHKPIILTVNGKASVIMQDAASYQELLDELELARSAAKIRQGIAESAAGKTKDAVEALEELRLKHEIPR</sequence>
<comment type="function">
    <text evidence="2">Antitoxin component of a type II toxin-antitoxin (TA) system.</text>
</comment>
<dbReference type="InterPro" id="IPR051405">
    <property type="entry name" value="phD/YefM_antitoxin"/>
</dbReference>
<name>A0A6H2C093_DOLFA</name>
<evidence type="ECO:0000313" key="3">
    <source>
        <dbReference type="EMBL" id="QJB44389.1"/>
    </source>
</evidence>
<dbReference type="RefSeq" id="WP_148762264.1">
    <property type="nucleotide sequence ID" value="NZ_CP051206.1"/>
</dbReference>
<dbReference type="EMBL" id="CP051206">
    <property type="protein sequence ID" value="QJB44389.1"/>
    <property type="molecule type" value="Genomic_DNA"/>
</dbReference>
<proteinExistence type="inferred from homology"/>